<dbReference type="InterPro" id="IPR032876">
    <property type="entry name" value="J_dom"/>
</dbReference>
<dbReference type="AlphaFoldDB" id="A0A0M6Y925"/>
<dbReference type="Proteomes" id="UP000048926">
    <property type="component" value="Unassembled WGS sequence"/>
</dbReference>
<sequence>MNAPVLHRNIIGSGGSGGGKGGSGGSRTPVEDRNTLRSRATVRAIDIISEGAIGGLVDGAKSIFFDDTPLQNEDGSFNFENVSWTLRKGTPDQDYIPGFSSVETERGVGIELKKTAPLVRQIVDPDVDAVRVAIRVPRLTLANKENGDIHGTEVEVAIDIQSFGGSYKQATVVRIAGKTTSPYERQVVVNLPAGGAPWNIRLRRLTADDQTSEISRQTYWSRYTEILYEKLSYPDSALVGLILDAEYFGGTIPKRSYEIYGIEVRIPSNYDPIARTYSGIWNGTFKTAWTDNPAWVFYDILTNDRYGLGEFIDTSQVDKYALYSIAQYCDELIPDGFGGTEPRFTVNAVINTRQEAYNLISQIASSFRAMPYWRTGAVTVAQDSPKDPVKLVTQADVINGEFNYSGVGLKAKPTAVAVTWNDPEFQFKQTVEFVEDQEEIARLGWRQRDVHAWGCTSRGQAHRYGKWILDTARYETETVNYRASLDHTDIVPGDVILVADPSYAGVRYGGRFVSVDGSSVVLDAPIEIEENQTYTIIAELPDGVIEERNLVTTPGETDTFTLASPFSVEPQTEAMYIVRSNDVNPRPFRVLSIREAEANIYEVTALFYDATKYARVEQGVFLETPSFSDLPTGPVGRPGEINTEEYLYRSINTVKAGISVSWAPSDDSRVLYYELQIKRPNEPVFESIYQGSVPTAEVYDAQFGQWQFRVRSITAFGQLSAWRTSDAVLVAGLEEPPADVDGFRVQVLGDTAFLRWNGNTELDLAGYEIRFSSVRVSEGATWGTSQVIVTNVPPSATTVSLPVNVGSYSIKAFDTSGKYSRNAAFIDNQISINENYNAVHRIVEHPDWSGVYGPDMTVVLDELRMVDGVSEATYILAEQFDLGEVFTSRVTPRIVSGIINYANVMSSWARLSDLLSLANNDPDDVTVSLEIRTTNDDPSLTPVWTEWEPLIVGDYTARAFEFRLTLKSMRERVTPSIRELEIEIDMPDRTHGEKDLACPVEGLRVTYSPAFRNDPAIAIAAQGLETGDYYLITNKGDTGFDIQFFNASDVAIFRTFDYIAKGYGKKVS</sequence>
<feature type="domain" description="Tip attachment protein J" evidence="2">
    <location>
        <begin position="353"/>
        <end position="505"/>
    </location>
</feature>
<feature type="region of interest" description="Disordered" evidence="1">
    <location>
        <begin position="1"/>
        <end position="35"/>
    </location>
</feature>
<evidence type="ECO:0000256" key="1">
    <source>
        <dbReference type="SAM" id="MobiDB-lite"/>
    </source>
</evidence>
<dbReference type="PANTHER" id="PTHR36251">
    <property type="entry name" value="FELS-1 PROPHAGE HOST SPECIFICITY PROTEIN-RELATED"/>
    <property type="match status" value="1"/>
</dbReference>
<dbReference type="RefSeq" id="WP_055659026.1">
    <property type="nucleotide sequence ID" value="NZ_CXST01000002.1"/>
</dbReference>
<dbReference type="OrthoDB" id="7822067at2"/>
<dbReference type="InterPro" id="IPR055385">
    <property type="entry name" value="GpJ_HDII-ins2"/>
</dbReference>
<evidence type="ECO:0000259" key="3">
    <source>
        <dbReference type="Pfam" id="PF24801"/>
    </source>
</evidence>
<feature type="domain" description="Tip attachment protein J HDII-ins2" evidence="3">
    <location>
        <begin position="102"/>
        <end position="228"/>
    </location>
</feature>
<gene>
    <name evidence="4" type="ORF">LAL4801_04232</name>
</gene>
<protein>
    <submittedName>
        <fullName evidence="4">Uncharacterized protein</fullName>
    </submittedName>
</protein>
<organism evidence="4 5">
    <name type="scientific">Roseibium aggregatum</name>
    <dbReference type="NCBI Taxonomy" id="187304"/>
    <lineage>
        <taxon>Bacteria</taxon>
        <taxon>Pseudomonadati</taxon>
        <taxon>Pseudomonadota</taxon>
        <taxon>Alphaproteobacteria</taxon>
        <taxon>Hyphomicrobiales</taxon>
        <taxon>Stappiaceae</taxon>
        <taxon>Roseibium</taxon>
    </lineage>
</organism>
<keyword evidence="5" id="KW-1185">Reference proteome</keyword>
<dbReference type="InterPro" id="IPR036116">
    <property type="entry name" value="FN3_sf"/>
</dbReference>
<dbReference type="PANTHER" id="PTHR36251:SF2">
    <property type="entry name" value="GIFSY-2 PROPHAGE HOST SPECIFICITY PROTEIN J, PHAGE LAMBDA"/>
    <property type="match status" value="1"/>
</dbReference>
<dbReference type="Pfam" id="PF24801">
    <property type="entry name" value="FNIII-A_GpJ"/>
    <property type="match status" value="1"/>
</dbReference>
<name>A0A0M6Y925_9HYPH</name>
<dbReference type="Pfam" id="PF13550">
    <property type="entry name" value="Phage-tail_3"/>
    <property type="match status" value="1"/>
</dbReference>
<dbReference type="InterPro" id="IPR053171">
    <property type="entry name" value="Viral_Tip_Attach_Protein"/>
</dbReference>
<feature type="compositionally biased region" description="Gly residues" evidence="1">
    <location>
        <begin position="12"/>
        <end position="25"/>
    </location>
</feature>
<evidence type="ECO:0000313" key="4">
    <source>
        <dbReference type="EMBL" id="CTQ45777.1"/>
    </source>
</evidence>
<evidence type="ECO:0000313" key="5">
    <source>
        <dbReference type="Proteomes" id="UP000048926"/>
    </source>
</evidence>
<reference evidence="5" key="1">
    <citation type="submission" date="2015-07" db="EMBL/GenBank/DDBJ databases">
        <authorList>
            <person name="Rodrigo-Torres Lidia"/>
            <person name="Arahal R.David."/>
        </authorList>
    </citation>
    <scope>NUCLEOTIDE SEQUENCE [LARGE SCALE GENOMIC DNA]</scope>
    <source>
        <strain evidence="5">CECT 4801</strain>
    </source>
</reference>
<dbReference type="EMBL" id="CXST01000002">
    <property type="protein sequence ID" value="CTQ45777.1"/>
    <property type="molecule type" value="Genomic_DNA"/>
</dbReference>
<dbReference type="Gene3D" id="2.60.40.10">
    <property type="entry name" value="Immunoglobulins"/>
    <property type="match status" value="1"/>
</dbReference>
<dbReference type="SUPFAM" id="SSF49265">
    <property type="entry name" value="Fibronectin type III"/>
    <property type="match status" value="1"/>
</dbReference>
<dbReference type="InterPro" id="IPR013783">
    <property type="entry name" value="Ig-like_fold"/>
</dbReference>
<accession>A0A0M6Y925</accession>
<evidence type="ECO:0000259" key="2">
    <source>
        <dbReference type="Pfam" id="PF13550"/>
    </source>
</evidence>
<proteinExistence type="predicted"/>